<protein>
    <recommendedName>
        <fullName evidence="9">RCK C-terminal domain-containing protein</fullName>
    </recommendedName>
</protein>
<evidence type="ECO:0000313" key="11">
    <source>
        <dbReference type="Proteomes" id="UP001302349"/>
    </source>
</evidence>
<dbReference type="Proteomes" id="UP001302349">
    <property type="component" value="Chromosome"/>
</dbReference>
<keyword evidence="6" id="KW-0406">Ion transport</keyword>
<comment type="similarity">
    <text evidence="2">Belongs to the castor/pollux (TC 1.A.1.23) family.</text>
</comment>
<dbReference type="InterPro" id="IPR003148">
    <property type="entry name" value="RCK_N"/>
</dbReference>
<evidence type="ECO:0000256" key="1">
    <source>
        <dbReference type="ARBA" id="ARBA00004127"/>
    </source>
</evidence>
<evidence type="ECO:0000259" key="9">
    <source>
        <dbReference type="PROSITE" id="PS51202"/>
    </source>
</evidence>
<dbReference type="InterPro" id="IPR010420">
    <property type="entry name" value="CASTOR/POLLUX/SYM8_dom"/>
</dbReference>
<feature type="transmembrane region" description="Helical" evidence="8">
    <location>
        <begin position="25"/>
        <end position="47"/>
    </location>
</feature>
<keyword evidence="3" id="KW-0813">Transport</keyword>
<dbReference type="EMBL" id="CP136051">
    <property type="protein sequence ID" value="WOK06140.1"/>
    <property type="molecule type" value="Genomic_DNA"/>
</dbReference>
<dbReference type="Pfam" id="PF22614">
    <property type="entry name" value="Slo-like_RCK"/>
    <property type="match status" value="1"/>
</dbReference>
<proteinExistence type="inferred from homology"/>
<dbReference type="SUPFAM" id="SSF81324">
    <property type="entry name" value="Voltage-gated potassium channels"/>
    <property type="match status" value="1"/>
</dbReference>
<name>A0ABZ0IP58_9BACT</name>
<evidence type="ECO:0000256" key="8">
    <source>
        <dbReference type="SAM" id="Phobius"/>
    </source>
</evidence>
<feature type="domain" description="RCK C-terminal" evidence="9">
    <location>
        <begin position="287"/>
        <end position="372"/>
    </location>
</feature>
<dbReference type="RefSeq" id="WP_317488875.1">
    <property type="nucleotide sequence ID" value="NZ_CP136051.1"/>
</dbReference>
<dbReference type="Pfam" id="PF06241">
    <property type="entry name" value="Castor_Poll_mid"/>
    <property type="match status" value="1"/>
</dbReference>
<evidence type="ECO:0000256" key="7">
    <source>
        <dbReference type="ARBA" id="ARBA00023136"/>
    </source>
</evidence>
<keyword evidence="5 8" id="KW-1133">Transmembrane helix</keyword>
<feature type="transmembrane region" description="Helical" evidence="8">
    <location>
        <begin position="131"/>
        <end position="150"/>
    </location>
</feature>
<dbReference type="PANTHER" id="PTHR31563:SF10">
    <property type="entry name" value="ION CHANNEL POLLUX-RELATED"/>
    <property type="match status" value="1"/>
</dbReference>
<dbReference type="InterPro" id="IPR006037">
    <property type="entry name" value="RCK_C"/>
</dbReference>
<evidence type="ECO:0000313" key="10">
    <source>
        <dbReference type="EMBL" id="WOK06140.1"/>
    </source>
</evidence>
<feature type="transmembrane region" description="Helical" evidence="8">
    <location>
        <begin position="87"/>
        <end position="111"/>
    </location>
</feature>
<comment type="subcellular location">
    <subcellularLocation>
        <location evidence="1">Endomembrane system</location>
        <topology evidence="1">Multi-pass membrane protein</topology>
    </subcellularLocation>
</comment>
<evidence type="ECO:0000256" key="3">
    <source>
        <dbReference type="ARBA" id="ARBA00022448"/>
    </source>
</evidence>
<dbReference type="PANTHER" id="PTHR31563">
    <property type="entry name" value="ION CHANNEL POLLUX-RELATED"/>
    <property type="match status" value="1"/>
</dbReference>
<dbReference type="Gene3D" id="3.40.50.720">
    <property type="entry name" value="NAD(P)-binding Rossmann-like Domain"/>
    <property type="match status" value="2"/>
</dbReference>
<keyword evidence="11" id="KW-1185">Reference proteome</keyword>
<evidence type="ECO:0000256" key="6">
    <source>
        <dbReference type="ARBA" id="ARBA00023065"/>
    </source>
</evidence>
<keyword evidence="7 8" id="KW-0472">Membrane</keyword>
<evidence type="ECO:0000256" key="5">
    <source>
        <dbReference type="ARBA" id="ARBA00022989"/>
    </source>
</evidence>
<accession>A0ABZ0IP58</accession>
<reference evidence="10 11" key="1">
    <citation type="journal article" date="2023" name="Microbiol. Resour. Announc.">
        <title>Complete Genome Sequence of Imperialibacter roseus strain P4T.</title>
        <authorList>
            <person name="Tizabi D.R."/>
            <person name="Bachvaroff T."/>
            <person name="Hill R.T."/>
        </authorList>
    </citation>
    <scope>NUCLEOTIDE SEQUENCE [LARGE SCALE GENOMIC DNA]</scope>
    <source>
        <strain evidence="10 11">P4T</strain>
    </source>
</reference>
<evidence type="ECO:0000256" key="2">
    <source>
        <dbReference type="ARBA" id="ARBA00008577"/>
    </source>
</evidence>
<keyword evidence="4 8" id="KW-0812">Transmembrane</keyword>
<evidence type="ECO:0000256" key="4">
    <source>
        <dbReference type="ARBA" id="ARBA00022692"/>
    </source>
</evidence>
<gene>
    <name evidence="10" type="ORF">RT717_23980</name>
</gene>
<dbReference type="InterPro" id="IPR044849">
    <property type="entry name" value="CASTOR/POLLUX/SYM8-like"/>
</dbReference>
<dbReference type="PROSITE" id="PS51202">
    <property type="entry name" value="RCK_C"/>
    <property type="match status" value="1"/>
</dbReference>
<organism evidence="10 11">
    <name type="scientific">Imperialibacter roseus</name>
    <dbReference type="NCBI Taxonomy" id="1324217"/>
    <lineage>
        <taxon>Bacteria</taxon>
        <taxon>Pseudomonadati</taxon>
        <taxon>Bacteroidota</taxon>
        <taxon>Cytophagia</taxon>
        <taxon>Cytophagales</taxon>
        <taxon>Flammeovirgaceae</taxon>
        <taxon>Imperialibacter</taxon>
    </lineage>
</organism>
<sequence>MNNESTKARLKYAFDNFMSAGSTKLISYLGLVALLLVLMFATILYLGNIHPDEVTRLSFIDTFWTSLMHVLDPGTIGEHDGHWDFRIFMFLVTLLGIVILSILIGLISNGIMDKLDQLRKGRSFVMEQDHVLILGWSSKIFTIIPELIIANENQKNPKIVILADKDKVLMEDEIKDKIGNTKNTKIICRTGNPIDLHDLEIGNPVNSKSIIILDKENENSDSQIIKTILAIISSPHRRQAPYHITAEIENKRNFEVAKMVGKDEVELILSDDFVSKIMVQTSRQSGLSVVYIELMDFGGDEIYFVEEPKLVGKTFREAIFSYEDSAIIGIQFASDNHVEVNPPMSTVIQPGDLMIGVTEDDDTMIVSNRTNFNLEEGSIRTTEVDVPHAETILLIGWNNRAKTIIQELDNYVQPGSSIKVISKFDDAVAQIEKLKKTVSNLTLEFEMVDTTDRAVLEMQKCQTFDYIMLLCYQEYYPIQEADAQTLITLLHLRNISSSSPRKMNIVSEMLDMRNRQLADITSADDFIVSDKLLSLLMTQVAENKYLMRVFEDLFDADGSEIYIKPVTDYINVDKPVNFYTILESAARKNEVAIGYRKISDARNATQGYGVVVNPKKSDLITFSSKDKIIVLSED</sequence>